<reference evidence="3" key="1">
    <citation type="submission" date="2015-07" db="EMBL/GenBank/DDBJ databases">
        <title>Transcriptome Assembly of Anthurium amnicola.</title>
        <authorList>
            <person name="Suzuki J."/>
        </authorList>
    </citation>
    <scope>NUCLEOTIDE SEQUENCE</scope>
</reference>
<evidence type="ECO:0000256" key="2">
    <source>
        <dbReference type="SAM" id="SignalP"/>
    </source>
</evidence>
<dbReference type="Gene3D" id="2.40.10.10">
    <property type="entry name" value="Trypsin-like serine proteases"/>
    <property type="match status" value="2"/>
</dbReference>
<gene>
    <name evidence="3" type="primary">blaSE_0</name>
    <name evidence="3" type="ORF">g.34453</name>
</gene>
<keyword evidence="1 2" id="KW-0732">Signal</keyword>
<name>A0A1D1Y9Z4_9ARAE</name>
<dbReference type="InterPro" id="IPR050966">
    <property type="entry name" value="Glutamyl_endopeptidase"/>
</dbReference>
<protein>
    <submittedName>
        <fullName evidence="3">Glutamyl endopeptidase</fullName>
    </submittedName>
</protein>
<dbReference type="PANTHER" id="PTHR15462">
    <property type="entry name" value="SERINE PROTEASE"/>
    <property type="match status" value="1"/>
</dbReference>
<proteinExistence type="predicted"/>
<feature type="signal peptide" evidence="2">
    <location>
        <begin position="1"/>
        <end position="23"/>
    </location>
</feature>
<dbReference type="PANTHER" id="PTHR15462:SF8">
    <property type="entry name" value="SERINE PROTEASE"/>
    <property type="match status" value="1"/>
</dbReference>
<dbReference type="SUPFAM" id="SSF50494">
    <property type="entry name" value="Trypsin-like serine proteases"/>
    <property type="match status" value="1"/>
</dbReference>
<dbReference type="InterPro" id="IPR043504">
    <property type="entry name" value="Peptidase_S1_PA_chymotrypsin"/>
</dbReference>
<dbReference type="EMBL" id="GDJX01016486">
    <property type="protein sequence ID" value="JAT51450.1"/>
    <property type="molecule type" value="Transcribed_RNA"/>
</dbReference>
<dbReference type="AlphaFoldDB" id="A0A1D1Y9Z4"/>
<feature type="chain" id="PRO_5008900040" evidence="2">
    <location>
        <begin position="24"/>
        <end position="293"/>
    </location>
</feature>
<organism evidence="3">
    <name type="scientific">Anthurium amnicola</name>
    <dbReference type="NCBI Taxonomy" id="1678845"/>
    <lineage>
        <taxon>Eukaryota</taxon>
        <taxon>Viridiplantae</taxon>
        <taxon>Streptophyta</taxon>
        <taxon>Embryophyta</taxon>
        <taxon>Tracheophyta</taxon>
        <taxon>Spermatophyta</taxon>
        <taxon>Magnoliopsida</taxon>
        <taxon>Liliopsida</taxon>
        <taxon>Araceae</taxon>
        <taxon>Pothoideae</taxon>
        <taxon>Potheae</taxon>
        <taxon>Anthurium</taxon>
    </lineage>
</organism>
<dbReference type="InterPro" id="IPR009003">
    <property type="entry name" value="Peptidase_S1_PA"/>
</dbReference>
<evidence type="ECO:0000256" key="1">
    <source>
        <dbReference type="ARBA" id="ARBA00022729"/>
    </source>
</evidence>
<accession>A0A1D1Y9Z4</accession>
<evidence type="ECO:0000313" key="3">
    <source>
        <dbReference type="EMBL" id="JAT51450.1"/>
    </source>
</evidence>
<sequence>MNKKHILCIFVVLILIITNSSYAFPKPLGKRAKLVSMSKSVDIPPEERLSNITKSFADGDNNFSAIGLLSFTKNDGSIDYCTATVIKSDNGNMVLTAAHCLWDIIDENWNSEFYFSPGYNNGNPGNLGTIRAHTFSIWTAFTEDETLYDYGFLKLYYPDGRKLQDDAGAFDWDFHVPPGEYQTTVFGYPFNSGGMDCPRDGQHLCEWQGNSFEFQDSLPNYQWHRGISVDVGYGSSGGPWIRNYDSNANTGNIMGVSHGFLPPPYPNGVTTSWSWLDDFSQLLTDAENYNPPS</sequence>